<evidence type="ECO:0000313" key="3">
    <source>
        <dbReference type="Proteomes" id="UP000008144"/>
    </source>
</evidence>
<dbReference type="InParanoid" id="F6XHM9"/>
<dbReference type="RefSeq" id="XP_002131467.3">
    <property type="nucleotide sequence ID" value="XM_002131431.5"/>
</dbReference>
<organism evidence="2 3">
    <name type="scientific">Ciona intestinalis</name>
    <name type="common">Transparent sea squirt</name>
    <name type="synonym">Ascidia intestinalis</name>
    <dbReference type="NCBI Taxonomy" id="7719"/>
    <lineage>
        <taxon>Eukaryota</taxon>
        <taxon>Metazoa</taxon>
        <taxon>Chordata</taxon>
        <taxon>Tunicata</taxon>
        <taxon>Ascidiacea</taxon>
        <taxon>Phlebobranchia</taxon>
        <taxon>Cionidae</taxon>
        <taxon>Ciona</taxon>
    </lineage>
</organism>
<keyword evidence="1" id="KW-0732">Signal</keyword>
<evidence type="ECO:0000256" key="1">
    <source>
        <dbReference type="SAM" id="SignalP"/>
    </source>
</evidence>
<feature type="signal peptide" evidence="1">
    <location>
        <begin position="1"/>
        <end position="21"/>
    </location>
</feature>
<dbReference type="AlphaFoldDB" id="F6XHM9"/>
<feature type="chain" id="PRO_5014090367" evidence="1">
    <location>
        <begin position="22"/>
        <end position="272"/>
    </location>
</feature>
<proteinExistence type="predicted"/>
<dbReference type="Proteomes" id="UP000008144">
    <property type="component" value="Unassembled WGS sequence"/>
</dbReference>
<gene>
    <name evidence="2" type="primary">LOC100185552</name>
</gene>
<dbReference type="GeneID" id="100185552"/>
<reference evidence="2" key="3">
    <citation type="submission" date="2025-09" db="UniProtKB">
        <authorList>
            <consortium name="Ensembl"/>
        </authorList>
    </citation>
    <scope>IDENTIFICATION</scope>
</reference>
<dbReference type="GeneTree" id="ENSGT00940000176780"/>
<evidence type="ECO:0000313" key="2">
    <source>
        <dbReference type="Ensembl" id="ENSCINP00000007636.3"/>
    </source>
</evidence>
<dbReference type="HOGENOM" id="CLU_1022908_0_0_1"/>
<dbReference type="KEGG" id="cin:100185552"/>
<sequence>MQFCDAIKMFVVIVVAGASEGVYYTSDRECSLQGTSEGIADFATGCGYLHFSYQNYNGPSLNVLSMTSQWWIIANDTSRLGLNVTMTTNGGGSALMNLFASRRPMFCGRFEIGNNNTQPQNLSISLVCEQRSLSLDNRYNIYINEVERQVIFPSCSLPMFHQSRLCRVKAEKKILFEVYAETGKQSVQVTLSDAAYKSSVYDVITTRRRSYFIAIKKWRSSLSFTQPIISYQVICYPENTVEFEKLERGQTYTVVVWRRGEIVRYVKSIQLI</sequence>
<accession>F6XHM9</accession>
<reference evidence="3" key="1">
    <citation type="journal article" date="2002" name="Science">
        <title>The draft genome of Ciona intestinalis: insights into chordate and vertebrate origins.</title>
        <authorList>
            <person name="Dehal P."/>
            <person name="Satou Y."/>
            <person name="Campbell R.K."/>
            <person name="Chapman J."/>
            <person name="Degnan B."/>
            <person name="De Tomaso A."/>
            <person name="Davidson B."/>
            <person name="Di Gregorio A."/>
            <person name="Gelpke M."/>
            <person name="Goodstein D.M."/>
            <person name="Harafuji N."/>
            <person name="Hastings K.E."/>
            <person name="Ho I."/>
            <person name="Hotta K."/>
            <person name="Huang W."/>
            <person name="Kawashima T."/>
            <person name="Lemaire P."/>
            <person name="Martinez D."/>
            <person name="Meinertzhagen I.A."/>
            <person name="Necula S."/>
            <person name="Nonaka M."/>
            <person name="Putnam N."/>
            <person name="Rash S."/>
            <person name="Saiga H."/>
            <person name="Satake M."/>
            <person name="Terry A."/>
            <person name="Yamada L."/>
            <person name="Wang H.G."/>
            <person name="Awazu S."/>
            <person name="Azumi K."/>
            <person name="Boore J."/>
            <person name="Branno M."/>
            <person name="Chin-Bow S."/>
            <person name="DeSantis R."/>
            <person name="Doyle S."/>
            <person name="Francino P."/>
            <person name="Keys D.N."/>
            <person name="Haga S."/>
            <person name="Hayashi H."/>
            <person name="Hino K."/>
            <person name="Imai K.S."/>
            <person name="Inaba K."/>
            <person name="Kano S."/>
            <person name="Kobayashi K."/>
            <person name="Kobayashi M."/>
            <person name="Lee B.I."/>
            <person name="Makabe K.W."/>
            <person name="Manohar C."/>
            <person name="Matassi G."/>
            <person name="Medina M."/>
            <person name="Mochizuki Y."/>
            <person name="Mount S."/>
            <person name="Morishita T."/>
            <person name="Miura S."/>
            <person name="Nakayama A."/>
            <person name="Nishizaka S."/>
            <person name="Nomoto H."/>
            <person name="Ohta F."/>
            <person name="Oishi K."/>
            <person name="Rigoutsos I."/>
            <person name="Sano M."/>
            <person name="Sasaki A."/>
            <person name="Sasakura Y."/>
            <person name="Shoguchi E."/>
            <person name="Shin-i T."/>
            <person name="Spagnuolo A."/>
            <person name="Stainier D."/>
            <person name="Suzuki M.M."/>
            <person name="Tassy O."/>
            <person name="Takatori N."/>
            <person name="Tokuoka M."/>
            <person name="Yagi K."/>
            <person name="Yoshizaki F."/>
            <person name="Wada S."/>
            <person name="Zhang C."/>
            <person name="Hyatt P.D."/>
            <person name="Larimer F."/>
            <person name="Detter C."/>
            <person name="Doggett N."/>
            <person name="Glavina T."/>
            <person name="Hawkins T."/>
            <person name="Richardson P."/>
            <person name="Lucas S."/>
            <person name="Kohara Y."/>
            <person name="Levine M."/>
            <person name="Satoh N."/>
            <person name="Rokhsar D.S."/>
        </authorList>
    </citation>
    <scope>NUCLEOTIDE SEQUENCE [LARGE SCALE GENOMIC DNA]</scope>
</reference>
<name>F6XHM9_CIOIN</name>
<keyword evidence="3" id="KW-1185">Reference proteome</keyword>
<protein>
    <submittedName>
        <fullName evidence="2">Uncharacterized LOC100185552</fullName>
    </submittedName>
</protein>
<reference evidence="2" key="2">
    <citation type="submission" date="2025-08" db="UniProtKB">
        <authorList>
            <consortium name="Ensembl"/>
        </authorList>
    </citation>
    <scope>IDENTIFICATION</scope>
</reference>
<dbReference type="Ensembl" id="ENSCINT00000007636.3">
    <property type="protein sequence ID" value="ENSCINP00000007636.3"/>
    <property type="gene ID" value="ENSCING00000003702.3"/>
</dbReference>
<accession>A0A1W2WPJ6</accession>